<protein>
    <recommendedName>
        <fullName evidence="4">Acid-resistance membrane protein</fullName>
    </recommendedName>
</protein>
<accession>A0A430ALY1</accession>
<feature type="transmembrane region" description="Helical" evidence="1">
    <location>
        <begin position="20"/>
        <end position="37"/>
    </location>
</feature>
<evidence type="ECO:0000313" key="2">
    <source>
        <dbReference type="EMBL" id="RSU09150.1"/>
    </source>
</evidence>
<dbReference type="EMBL" id="NGKC01000022">
    <property type="protein sequence ID" value="RSU09150.1"/>
    <property type="molecule type" value="Genomic_DNA"/>
</dbReference>
<keyword evidence="3" id="KW-1185">Reference proteome</keyword>
<dbReference type="RefSeq" id="WP_126815102.1">
    <property type="nucleotide sequence ID" value="NZ_NGKC01000022.1"/>
</dbReference>
<keyword evidence="1" id="KW-1133">Transmembrane helix</keyword>
<feature type="transmembrane region" description="Helical" evidence="1">
    <location>
        <begin position="101"/>
        <end position="123"/>
    </location>
</feature>
<keyword evidence="1" id="KW-0812">Transmembrane</keyword>
<evidence type="ECO:0000313" key="3">
    <source>
        <dbReference type="Proteomes" id="UP000286773"/>
    </source>
</evidence>
<feature type="transmembrane region" description="Helical" evidence="1">
    <location>
        <begin position="135"/>
        <end position="159"/>
    </location>
</feature>
<organism evidence="2 3">
    <name type="scientific">Vagococcus acidifermentans</name>
    <dbReference type="NCBI Taxonomy" id="564710"/>
    <lineage>
        <taxon>Bacteria</taxon>
        <taxon>Bacillati</taxon>
        <taxon>Bacillota</taxon>
        <taxon>Bacilli</taxon>
        <taxon>Lactobacillales</taxon>
        <taxon>Enterococcaceae</taxon>
        <taxon>Vagococcus</taxon>
    </lineage>
</organism>
<keyword evidence="1" id="KW-0472">Membrane</keyword>
<sequence>MSKILSHVSRFNMVCDATKLLMGLLTILTSVTLFIKSGDTLEVMVIGFSILAILNGFYNFIHCYQTEHVSQQLANIFVGVSVADIIVGILLIFNLNASKLVTVLLLSVWFIGDAAINLSIHYVNGRQAKKRSWKLQMIGYGVCLFIGILMLLSPIFSALSLTVLSLLYLVLTGSEKIFSAFSYNLSRFKLAVSQSK</sequence>
<dbReference type="Proteomes" id="UP000286773">
    <property type="component" value="Unassembled WGS sequence"/>
</dbReference>
<evidence type="ECO:0008006" key="4">
    <source>
        <dbReference type="Google" id="ProtNLM"/>
    </source>
</evidence>
<feature type="transmembrane region" description="Helical" evidence="1">
    <location>
        <begin position="73"/>
        <end position="95"/>
    </location>
</feature>
<dbReference type="AlphaFoldDB" id="A0A430ALY1"/>
<proteinExistence type="predicted"/>
<dbReference type="InterPro" id="IPR005325">
    <property type="entry name" value="DUF308_memb"/>
</dbReference>
<evidence type="ECO:0000256" key="1">
    <source>
        <dbReference type="SAM" id="Phobius"/>
    </source>
</evidence>
<reference evidence="2 3" key="1">
    <citation type="submission" date="2017-05" db="EMBL/GenBank/DDBJ databases">
        <title>Vagococcus spp. assemblies.</title>
        <authorList>
            <person name="Gulvik C.A."/>
        </authorList>
    </citation>
    <scope>NUCLEOTIDE SEQUENCE [LARGE SCALE GENOMIC DNA]</scope>
    <source>
        <strain evidence="2 3">LMG 24798</strain>
    </source>
</reference>
<feature type="transmembrane region" description="Helical" evidence="1">
    <location>
        <begin position="43"/>
        <end position="61"/>
    </location>
</feature>
<name>A0A430ALY1_9ENTE</name>
<dbReference type="Pfam" id="PF03729">
    <property type="entry name" value="DUF308"/>
    <property type="match status" value="2"/>
</dbReference>
<gene>
    <name evidence="2" type="ORF">CBF27_13245</name>
</gene>
<comment type="caution">
    <text evidence="2">The sequence shown here is derived from an EMBL/GenBank/DDBJ whole genome shotgun (WGS) entry which is preliminary data.</text>
</comment>